<dbReference type="OrthoDB" id="95278at2"/>
<gene>
    <name evidence="1" type="ordered locus">Nther_2842</name>
</gene>
<dbReference type="eggNOG" id="COG5506">
    <property type="taxonomic scope" value="Bacteria"/>
</dbReference>
<evidence type="ECO:0008006" key="3">
    <source>
        <dbReference type="Google" id="ProtNLM"/>
    </source>
</evidence>
<dbReference type="Gene3D" id="3.30.1330.30">
    <property type="match status" value="1"/>
</dbReference>
<dbReference type="FunCoup" id="B2A3G0">
    <property type="interactions" value="23"/>
</dbReference>
<keyword evidence="2" id="KW-1185">Reference proteome</keyword>
<evidence type="ECO:0000313" key="2">
    <source>
        <dbReference type="Proteomes" id="UP000001683"/>
    </source>
</evidence>
<organism evidence="1 2">
    <name type="scientific">Natranaerobius thermophilus (strain ATCC BAA-1301 / DSM 18059 / JW/NM-WN-LF)</name>
    <dbReference type="NCBI Taxonomy" id="457570"/>
    <lineage>
        <taxon>Bacteria</taxon>
        <taxon>Bacillati</taxon>
        <taxon>Bacillota</taxon>
        <taxon>Clostridia</taxon>
        <taxon>Natranaerobiales</taxon>
        <taxon>Natranaerobiaceae</taxon>
        <taxon>Natranaerobius</taxon>
    </lineage>
</organism>
<dbReference type="HOGENOM" id="CLU_119505_0_0_9"/>
<dbReference type="InterPro" id="IPR029064">
    <property type="entry name" value="Ribosomal_eL30-like_sf"/>
</dbReference>
<protein>
    <recommendedName>
        <fullName evidence="3">DUF1694 domain-containing protein</fullName>
    </recommendedName>
</protein>
<accession>B2A3G0</accession>
<dbReference type="Pfam" id="PF07997">
    <property type="entry name" value="DUF1694"/>
    <property type="match status" value="1"/>
</dbReference>
<dbReference type="Proteomes" id="UP000001683">
    <property type="component" value="Chromosome"/>
</dbReference>
<evidence type="ECO:0000313" key="1">
    <source>
        <dbReference type="EMBL" id="ACB86389.1"/>
    </source>
</evidence>
<dbReference type="AlphaFoldDB" id="B2A3G0"/>
<reference evidence="1 2" key="2">
    <citation type="journal article" date="2011" name="J. Bacteriol.">
        <title>Complete genome sequence of the anaerobic, halophilic alkalithermophile Natranaerobius thermophilus JW/NM-WN-LF.</title>
        <authorList>
            <person name="Zhao B."/>
            <person name="Mesbah N.M."/>
            <person name="Dalin E."/>
            <person name="Goodwin L."/>
            <person name="Nolan M."/>
            <person name="Pitluck S."/>
            <person name="Chertkov O."/>
            <person name="Brettin T.S."/>
            <person name="Han J."/>
            <person name="Larimer F.W."/>
            <person name="Land M.L."/>
            <person name="Hauser L."/>
            <person name="Kyrpides N."/>
            <person name="Wiegel J."/>
        </authorList>
    </citation>
    <scope>NUCLEOTIDE SEQUENCE [LARGE SCALE GENOMIC DNA]</scope>
    <source>
        <strain evidence="2">ATCC BAA-1301 / DSM 18059 / JW/NM-WN-LF</strain>
    </source>
</reference>
<dbReference type="InterPro" id="IPR012543">
    <property type="entry name" value="DUF1694"/>
</dbReference>
<name>B2A3G0_NATTJ</name>
<sequence length="197" mass="22441">MVNENNNNNGEGLSSKSKLEQKLFTGIHGTPELKKTEKKKHLGEFRERVIKALTFDQVHEEGTYPEIKEAIRHPKARHLIISRKVDLNYARDYINLARHEGLSFTTVDDPDFEGPVALIVVSDEAVNEDDIYVQSRSDKLKELGVSEKIINTSRGSLLCLDCYQELAEKAPDEVEYYNKLSFLDKLLGKKCKSCENN</sequence>
<dbReference type="EMBL" id="CP001034">
    <property type="protein sequence ID" value="ACB86389.1"/>
    <property type="molecule type" value="Genomic_DNA"/>
</dbReference>
<dbReference type="RefSeq" id="WP_012449221.1">
    <property type="nucleotide sequence ID" value="NC_010718.1"/>
</dbReference>
<dbReference type="KEGG" id="nth:Nther_2842"/>
<dbReference type="SUPFAM" id="SSF160515">
    <property type="entry name" value="YueI-like"/>
    <property type="match status" value="1"/>
</dbReference>
<dbReference type="InParanoid" id="B2A3G0"/>
<reference evidence="1 2" key="1">
    <citation type="submission" date="2008-04" db="EMBL/GenBank/DDBJ databases">
        <title>Complete sequence of chromosome of Natranaerobius thermophilus JW/NM-WN-LF.</title>
        <authorList>
            <consortium name="US DOE Joint Genome Institute"/>
            <person name="Copeland A."/>
            <person name="Lucas S."/>
            <person name="Lapidus A."/>
            <person name="Glavina del Rio T."/>
            <person name="Dalin E."/>
            <person name="Tice H."/>
            <person name="Bruce D."/>
            <person name="Goodwin L."/>
            <person name="Pitluck S."/>
            <person name="Chertkov O."/>
            <person name="Brettin T."/>
            <person name="Detter J.C."/>
            <person name="Han C."/>
            <person name="Kuske C.R."/>
            <person name="Schmutz J."/>
            <person name="Larimer F."/>
            <person name="Land M."/>
            <person name="Hauser L."/>
            <person name="Kyrpides N."/>
            <person name="Lykidis A."/>
            <person name="Mesbah N.M."/>
            <person name="Wiegel J."/>
        </authorList>
    </citation>
    <scope>NUCLEOTIDE SEQUENCE [LARGE SCALE GENOMIC DNA]</scope>
    <source>
        <strain evidence="2">ATCC BAA-1301 / DSM 18059 / JW/NM-WN-LF</strain>
    </source>
</reference>
<dbReference type="STRING" id="457570.Nther_2842"/>
<proteinExistence type="predicted"/>